<dbReference type="EMBL" id="KZ310085">
    <property type="protein sequence ID" value="KAG8239827.1"/>
    <property type="molecule type" value="Genomic_DNA"/>
</dbReference>
<protein>
    <submittedName>
        <fullName evidence="1">Uncharacterized protein</fullName>
    </submittedName>
</protein>
<proteinExistence type="predicted"/>
<reference evidence="1" key="2">
    <citation type="submission" date="2017-10" db="EMBL/GenBank/DDBJ databases">
        <title>Ladona fulva Genome sequencing and assembly.</title>
        <authorList>
            <person name="Murali S."/>
            <person name="Richards S."/>
            <person name="Bandaranaike D."/>
            <person name="Bellair M."/>
            <person name="Blankenburg K."/>
            <person name="Chao H."/>
            <person name="Dinh H."/>
            <person name="Doddapaneni H."/>
            <person name="Dugan-Rocha S."/>
            <person name="Elkadiri S."/>
            <person name="Gnanaolivu R."/>
            <person name="Hernandez B."/>
            <person name="Skinner E."/>
            <person name="Javaid M."/>
            <person name="Lee S."/>
            <person name="Li M."/>
            <person name="Ming W."/>
            <person name="Munidasa M."/>
            <person name="Muniz J."/>
            <person name="Nguyen L."/>
            <person name="Hughes D."/>
            <person name="Osuji N."/>
            <person name="Pu L.-L."/>
            <person name="Puazo M."/>
            <person name="Qu C."/>
            <person name="Quiroz J."/>
            <person name="Raj R."/>
            <person name="Weissenberger G."/>
            <person name="Xin Y."/>
            <person name="Zou X."/>
            <person name="Han Y."/>
            <person name="Worley K."/>
            <person name="Muzny D."/>
            <person name="Gibbs R."/>
        </authorList>
    </citation>
    <scope>NUCLEOTIDE SEQUENCE</scope>
    <source>
        <strain evidence="1">Sampled in the wild</strain>
    </source>
</reference>
<evidence type="ECO:0000313" key="2">
    <source>
        <dbReference type="Proteomes" id="UP000792457"/>
    </source>
</evidence>
<organism evidence="1 2">
    <name type="scientific">Ladona fulva</name>
    <name type="common">Scarce chaser dragonfly</name>
    <name type="synonym">Libellula fulva</name>
    <dbReference type="NCBI Taxonomy" id="123851"/>
    <lineage>
        <taxon>Eukaryota</taxon>
        <taxon>Metazoa</taxon>
        <taxon>Ecdysozoa</taxon>
        <taxon>Arthropoda</taxon>
        <taxon>Hexapoda</taxon>
        <taxon>Insecta</taxon>
        <taxon>Pterygota</taxon>
        <taxon>Palaeoptera</taxon>
        <taxon>Odonata</taxon>
        <taxon>Epiprocta</taxon>
        <taxon>Anisoptera</taxon>
        <taxon>Libelluloidea</taxon>
        <taxon>Libellulidae</taxon>
        <taxon>Ladona</taxon>
    </lineage>
</organism>
<reference evidence="1" key="1">
    <citation type="submission" date="2013-04" db="EMBL/GenBank/DDBJ databases">
        <authorList>
            <person name="Qu J."/>
            <person name="Murali S.C."/>
            <person name="Bandaranaike D."/>
            <person name="Bellair M."/>
            <person name="Blankenburg K."/>
            <person name="Chao H."/>
            <person name="Dinh H."/>
            <person name="Doddapaneni H."/>
            <person name="Downs B."/>
            <person name="Dugan-Rocha S."/>
            <person name="Elkadiri S."/>
            <person name="Gnanaolivu R.D."/>
            <person name="Hernandez B."/>
            <person name="Javaid M."/>
            <person name="Jayaseelan J.C."/>
            <person name="Lee S."/>
            <person name="Li M."/>
            <person name="Ming W."/>
            <person name="Munidasa M."/>
            <person name="Muniz J."/>
            <person name="Nguyen L."/>
            <person name="Ongeri F."/>
            <person name="Osuji N."/>
            <person name="Pu L.-L."/>
            <person name="Puazo M."/>
            <person name="Qu C."/>
            <person name="Quiroz J."/>
            <person name="Raj R."/>
            <person name="Weissenberger G."/>
            <person name="Xin Y."/>
            <person name="Zou X."/>
            <person name="Han Y."/>
            <person name="Richards S."/>
            <person name="Worley K."/>
            <person name="Muzny D."/>
            <person name="Gibbs R."/>
        </authorList>
    </citation>
    <scope>NUCLEOTIDE SEQUENCE</scope>
    <source>
        <strain evidence="1">Sampled in the wild</strain>
    </source>
</reference>
<dbReference type="AlphaFoldDB" id="A0A8K0PB52"/>
<dbReference type="OrthoDB" id="5828726at2759"/>
<name>A0A8K0PB52_LADFU</name>
<keyword evidence="2" id="KW-1185">Reference proteome</keyword>
<comment type="caution">
    <text evidence="1">The sequence shown here is derived from an EMBL/GenBank/DDBJ whole genome shotgun (WGS) entry which is preliminary data.</text>
</comment>
<accession>A0A8K0PB52</accession>
<evidence type="ECO:0000313" key="1">
    <source>
        <dbReference type="EMBL" id="KAG8239827.1"/>
    </source>
</evidence>
<sequence length="90" mass="10778">MKRRIYDMFAHKNVPEYRTGIFTVCTGFMISSKIRRSLLLFEPINERICKIRIKGKFRNMTFITVHAPTGDQTELEKEEFYEELENMPQL</sequence>
<dbReference type="Proteomes" id="UP000792457">
    <property type="component" value="Unassembled WGS sequence"/>
</dbReference>
<gene>
    <name evidence="1" type="ORF">J437_LFUL019002</name>
</gene>